<sequence>MEIDRRKNFKFSEWAPEFGTSDSDNTEQEGKEPPILGISSSELHNKFLGSVTKTYAKNKQCSILCQLLQQKYREPELEPQLEEPWLRYYKYNRFFLMDGLLYHTEQHTSRLTVIDRYYISLILKECHHCPYMEHRSKYRTKERLTSTDWWPQWEQ</sequence>
<reference evidence="2" key="1">
    <citation type="submission" date="2021-03" db="EMBL/GenBank/DDBJ databases">
        <title>Draft genome sequence of rust myrtle Austropuccinia psidii MF-1, a brazilian biotype.</title>
        <authorList>
            <person name="Quecine M.C."/>
            <person name="Pachon D.M.R."/>
            <person name="Bonatelli M.L."/>
            <person name="Correr F.H."/>
            <person name="Franceschini L.M."/>
            <person name="Leite T.F."/>
            <person name="Margarido G.R.A."/>
            <person name="Almeida C.A."/>
            <person name="Ferrarezi J.A."/>
            <person name="Labate C.A."/>
        </authorList>
    </citation>
    <scope>NUCLEOTIDE SEQUENCE</scope>
    <source>
        <strain evidence="2">MF-1</strain>
    </source>
</reference>
<dbReference type="AlphaFoldDB" id="A0A9Q3EN17"/>
<dbReference type="Proteomes" id="UP000765509">
    <property type="component" value="Unassembled WGS sequence"/>
</dbReference>
<protein>
    <submittedName>
        <fullName evidence="2">Uncharacterized protein</fullName>
    </submittedName>
</protein>
<evidence type="ECO:0000313" key="2">
    <source>
        <dbReference type="EMBL" id="MBW0524029.1"/>
    </source>
</evidence>
<keyword evidence="3" id="KW-1185">Reference proteome</keyword>
<dbReference type="Gene3D" id="1.10.340.70">
    <property type="match status" value="1"/>
</dbReference>
<proteinExistence type="predicted"/>
<accession>A0A9Q3EN17</accession>
<dbReference type="EMBL" id="AVOT02030736">
    <property type="protein sequence ID" value="MBW0524029.1"/>
    <property type="molecule type" value="Genomic_DNA"/>
</dbReference>
<organism evidence="2 3">
    <name type="scientific">Austropuccinia psidii MF-1</name>
    <dbReference type="NCBI Taxonomy" id="1389203"/>
    <lineage>
        <taxon>Eukaryota</taxon>
        <taxon>Fungi</taxon>
        <taxon>Dikarya</taxon>
        <taxon>Basidiomycota</taxon>
        <taxon>Pucciniomycotina</taxon>
        <taxon>Pucciniomycetes</taxon>
        <taxon>Pucciniales</taxon>
        <taxon>Sphaerophragmiaceae</taxon>
        <taxon>Austropuccinia</taxon>
    </lineage>
</organism>
<comment type="caution">
    <text evidence="2">The sequence shown here is derived from an EMBL/GenBank/DDBJ whole genome shotgun (WGS) entry which is preliminary data.</text>
</comment>
<feature type="region of interest" description="Disordered" evidence="1">
    <location>
        <begin position="14"/>
        <end position="35"/>
    </location>
</feature>
<evidence type="ECO:0000256" key="1">
    <source>
        <dbReference type="SAM" id="MobiDB-lite"/>
    </source>
</evidence>
<evidence type="ECO:0000313" key="3">
    <source>
        <dbReference type="Proteomes" id="UP000765509"/>
    </source>
</evidence>
<dbReference type="OrthoDB" id="2517075at2759"/>
<name>A0A9Q3EN17_9BASI</name>
<gene>
    <name evidence="2" type="ORF">O181_063744</name>
</gene>